<dbReference type="Pfam" id="PF03173">
    <property type="entry name" value="CHB_HEX"/>
    <property type="match status" value="2"/>
</dbReference>
<dbReference type="InterPro" id="IPR013783">
    <property type="entry name" value="Ig-like_fold"/>
</dbReference>
<dbReference type="SUPFAM" id="SSF81296">
    <property type="entry name" value="E set domains"/>
    <property type="match status" value="2"/>
</dbReference>
<dbReference type="STRING" id="46731.A0A3M6U297"/>
<feature type="region of interest" description="Disordered" evidence="9">
    <location>
        <begin position="23"/>
        <end position="45"/>
    </location>
</feature>
<dbReference type="InterPro" id="IPR029018">
    <property type="entry name" value="Hex-like_dom2"/>
</dbReference>
<evidence type="ECO:0000313" key="12">
    <source>
        <dbReference type="EMBL" id="RMX47772.1"/>
    </source>
</evidence>
<dbReference type="Gene3D" id="2.60.40.10">
    <property type="entry name" value="Immunoglobulins"/>
    <property type="match status" value="2"/>
</dbReference>
<keyword evidence="13" id="KW-1185">Reference proteome</keyword>
<evidence type="ECO:0000256" key="9">
    <source>
        <dbReference type="SAM" id="MobiDB-lite"/>
    </source>
</evidence>
<proteinExistence type="inferred from homology"/>
<feature type="transmembrane region" description="Helical" evidence="10">
    <location>
        <begin position="1767"/>
        <end position="1787"/>
    </location>
</feature>
<dbReference type="PANTHER" id="PTHR22600:SF57">
    <property type="entry name" value="BETA-N-ACETYLHEXOSAMINIDASE"/>
    <property type="match status" value="1"/>
</dbReference>
<dbReference type="InterPro" id="IPR004867">
    <property type="entry name" value="CHB_C_dom"/>
</dbReference>
<dbReference type="InterPro" id="IPR017853">
    <property type="entry name" value="GH"/>
</dbReference>
<evidence type="ECO:0000256" key="10">
    <source>
        <dbReference type="SAM" id="Phobius"/>
    </source>
</evidence>
<dbReference type="Gene3D" id="2.60.40.290">
    <property type="match status" value="2"/>
</dbReference>
<dbReference type="InterPro" id="IPR014756">
    <property type="entry name" value="Ig_E-set"/>
</dbReference>
<evidence type="ECO:0000313" key="13">
    <source>
        <dbReference type="Proteomes" id="UP000275408"/>
    </source>
</evidence>
<accession>A0A3M6U297</accession>
<dbReference type="GO" id="GO:0030247">
    <property type="term" value="F:polysaccharide binding"/>
    <property type="evidence" value="ECO:0007669"/>
    <property type="project" value="InterPro"/>
</dbReference>
<gene>
    <name evidence="12" type="ORF">pdam_00011799</name>
</gene>
<evidence type="ECO:0000256" key="4">
    <source>
        <dbReference type="ARBA" id="ARBA00022801"/>
    </source>
</evidence>
<feature type="compositionally biased region" description="Basic and acidic residues" evidence="9">
    <location>
        <begin position="28"/>
        <end position="45"/>
    </location>
</feature>
<keyword evidence="4" id="KW-0378">Hydrolase</keyword>
<dbReference type="InterPro" id="IPR008965">
    <property type="entry name" value="CBM2/CBM3_carb-bd_dom_sf"/>
</dbReference>
<keyword evidence="10" id="KW-0472">Membrane</keyword>
<evidence type="ECO:0000256" key="7">
    <source>
        <dbReference type="ARBA" id="ARBA00033000"/>
    </source>
</evidence>
<dbReference type="SUPFAM" id="SSF55545">
    <property type="entry name" value="beta-N-acetylhexosaminidase-like domain"/>
    <property type="match status" value="2"/>
</dbReference>
<dbReference type="InterPro" id="IPR012291">
    <property type="entry name" value="CBM2_carb-bd_dom_sf"/>
</dbReference>
<feature type="domain" description="Chitobiase/beta-hexosaminidases N-terminal" evidence="11">
    <location>
        <begin position="919"/>
        <end position="1085"/>
    </location>
</feature>
<dbReference type="EMBL" id="RCHS01002373">
    <property type="protein sequence ID" value="RMX47772.1"/>
    <property type="molecule type" value="Genomic_DNA"/>
</dbReference>
<comment type="catalytic activity">
    <reaction evidence="1">
        <text>Hydrolysis of terminal non-reducing N-acetyl-D-hexosamine residues in N-acetyl-beta-D-hexosaminides.</text>
        <dbReference type="EC" id="3.2.1.52"/>
    </reaction>
</comment>
<dbReference type="Pfam" id="PF00728">
    <property type="entry name" value="Glyco_hydro_20"/>
    <property type="match status" value="2"/>
</dbReference>
<comment type="similarity">
    <text evidence="2">Belongs to the glycosyl hydrolase 20 family.</text>
</comment>
<dbReference type="GO" id="GO:0005975">
    <property type="term" value="P:carbohydrate metabolic process"/>
    <property type="evidence" value="ECO:0007669"/>
    <property type="project" value="InterPro"/>
</dbReference>
<dbReference type="Pfam" id="PF03174">
    <property type="entry name" value="CHB_HEX_C"/>
    <property type="match status" value="2"/>
</dbReference>
<evidence type="ECO:0000256" key="1">
    <source>
        <dbReference type="ARBA" id="ARBA00001231"/>
    </source>
</evidence>
<dbReference type="PANTHER" id="PTHR22600">
    <property type="entry name" value="BETA-HEXOSAMINIDASE"/>
    <property type="match status" value="1"/>
</dbReference>
<evidence type="ECO:0000259" key="11">
    <source>
        <dbReference type="SMART" id="SM01081"/>
    </source>
</evidence>
<dbReference type="CDD" id="cd06569">
    <property type="entry name" value="GH20_Sm-chitobiase-like"/>
    <property type="match status" value="1"/>
</dbReference>
<evidence type="ECO:0000256" key="5">
    <source>
        <dbReference type="ARBA" id="ARBA00023295"/>
    </source>
</evidence>
<feature type="active site" description="Proton donor" evidence="8">
    <location>
        <position position="1433"/>
    </location>
</feature>
<reference evidence="12 13" key="1">
    <citation type="journal article" date="2018" name="Sci. Rep.">
        <title>Comparative analysis of the Pocillopora damicornis genome highlights role of immune system in coral evolution.</title>
        <authorList>
            <person name="Cunning R."/>
            <person name="Bay R.A."/>
            <person name="Gillette P."/>
            <person name="Baker A.C."/>
            <person name="Traylor-Knowles N."/>
        </authorList>
    </citation>
    <scope>NUCLEOTIDE SEQUENCE [LARGE SCALE GENOMIC DNA]</scope>
    <source>
        <strain evidence="12">RSMAS</strain>
        <tissue evidence="12">Whole animal</tissue>
    </source>
</reference>
<dbReference type="InterPro" id="IPR015883">
    <property type="entry name" value="Glyco_hydro_20_cat"/>
</dbReference>
<keyword evidence="5" id="KW-0326">Glycosidase</keyword>
<dbReference type="PRINTS" id="PR00738">
    <property type="entry name" value="GLHYDRLASE20"/>
</dbReference>
<protein>
    <recommendedName>
        <fullName evidence="3">beta-N-acetylhexosaminidase</fullName>
        <ecNumber evidence="3">3.2.1.52</ecNumber>
    </recommendedName>
    <alternativeName>
        <fullName evidence="6">Beta-N-acetylhexosaminidase</fullName>
    </alternativeName>
    <alternativeName>
        <fullName evidence="7">N-acetyl-beta-glucosaminidase</fullName>
    </alternativeName>
</protein>
<evidence type="ECO:0000256" key="8">
    <source>
        <dbReference type="PIRSR" id="PIRSR625705-1"/>
    </source>
</evidence>
<feature type="region of interest" description="Disordered" evidence="9">
    <location>
        <begin position="189"/>
        <end position="219"/>
    </location>
</feature>
<keyword evidence="10" id="KW-0812">Transmembrane</keyword>
<dbReference type="InterPro" id="IPR025705">
    <property type="entry name" value="Beta_hexosaminidase_sua/sub"/>
</dbReference>
<dbReference type="EC" id="3.2.1.52" evidence="3"/>
<dbReference type="OrthoDB" id="428480at2759"/>
<organism evidence="12 13">
    <name type="scientific">Pocillopora damicornis</name>
    <name type="common">Cauliflower coral</name>
    <name type="synonym">Millepora damicornis</name>
    <dbReference type="NCBI Taxonomy" id="46731"/>
    <lineage>
        <taxon>Eukaryota</taxon>
        <taxon>Metazoa</taxon>
        <taxon>Cnidaria</taxon>
        <taxon>Anthozoa</taxon>
        <taxon>Hexacorallia</taxon>
        <taxon>Scleractinia</taxon>
        <taxon>Astrocoeniina</taxon>
        <taxon>Pocilloporidae</taxon>
        <taxon>Pocillopora</taxon>
    </lineage>
</organism>
<dbReference type="Proteomes" id="UP000275408">
    <property type="component" value="Unassembled WGS sequence"/>
</dbReference>
<dbReference type="InterPro" id="IPR004866">
    <property type="entry name" value="CHB/HEX_N_dom"/>
</dbReference>
<name>A0A3M6U297_POCDA</name>
<keyword evidence="10" id="KW-1133">Transmembrane helix</keyword>
<dbReference type="GO" id="GO:0016020">
    <property type="term" value="C:membrane"/>
    <property type="evidence" value="ECO:0007669"/>
    <property type="project" value="TreeGrafter"/>
</dbReference>
<dbReference type="Gene3D" id="3.30.379.10">
    <property type="entry name" value="Chitobiase/beta-hexosaminidase domain 2-like"/>
    <property type="match status" value="2"/>
</dbReference>
<comment type="caution">
    <text evidence="12">The sequence shown here is derived from an EMBL/GenBank/DDBJ whole genome shotgun (WGS) entry which is preliminary data.</text>
</comment>
<evidence type="ECO:0000256" key="6">
    <source>
        <dbReference type="ARBA" id="ARBA00030512"/>
    </source>
</evidence>
<dbReference type="SUPFAM" id="SSF49384">
    <property type="entry name" value="Carbohydrate-binding domain"/>
    <property type="match status" value="2"/>
</dbReference>
<dbReference type="SMART" id="SM01081">
    <property type="entry name" value="CHB_HEX"/>
    <property type="match status" value="1"/>
</dbReference>
<dbReference type="GO" id="GO:0030203">
    <property type="term" value="P:glycosaminoglycan metabolic process"/>
    <property type="evidence" value="ECO:0007669"/>
    <property type="project" value="TreeGrafter"/>
</dbReference>
<dbReference type="CDD" id="cd02847">
    <property type="entry name" value="E_set_Chitobiase_C"/>
    <property type="match status" value="1"/>
</dbReference>
<dbReference type="GO" id="GO:0004563">
    <property type="term" value="F:beta-N-acetylhexosaminidase activity"/>
    <property type="evidence" value="ECO:0007669"/>
    <property type="project" value="UniProtKB-EC"/>
</dbReference>
<dbReference type="Pfam" id="PF02838">
    <property type="entry name" value="Glyco_hydro_20b"/>
    <property type="match status" value="2"/>
</dbReference>
<dbReference type="SUPFAM" id="SSF51445">
    <property type="entry name" value="(Trans)glycosidases"/>
    <property type="match status" value="2"/>
</dbReference>
<dbReference type="InterPro" id="IPR015882">
    <property type="entry name" value="HEX_bac_N"/>
</dbReference>
<evidence type="ECO:0000256" key="3">
    <source>
        <dbReference type="ARBA" id="ARBA00012663"/>
    </source>
</evidence>
<evidence type="ECO:0000256" key="2">
    <source>
        <dbReference type="ARBA" id="ARBA00006285"/>
    </source>
</evidence>
<sequence length="1788" mass="202261">MYLKSVNFSVAFGPLLQPFPDNSSETGGKIKEKRTSYSADTERKNSSVGISQEEINFMAEYIQVHFEFLSKTKAMITISNNGAKTIRNHGWTIYFSLNVWFHPHLQQVGVEKHNTLTFGHVVGHVYKIEPVNYSNSFSPGASLKCSITSLPIFLWSRYIVSPNWYVASNGLEPRTIIATANEDLSFVSTSDPLSNSRPGVDGSKDLGHAPLGVIPSPSEISRNKYPRSVSINKEWTVSGDKQLQNELKFLSDNLGLKVSPSFDPSSKTILLTLAPTALQSNQDRFSSTANDSYSLEIDDSKELISITGQGASGVFYGIQTLLALVNESGQITAVSIKDSPRFSYRGFMVDVARNFQSKQEIMKVLDAMAMYKMNKFHFHLSDSEGWRLEIPGLEELTTIGSRRCFDLQEKKCIMTQLGSGVDTSTSGTGYYSTEDYREILRHAAERHIQVIPEFDLPGHSHAAVKSMRARFDRLVQEVGKEEEAKRFLLSDFNDKSSYTTMQGFSDDAVNPCLKSTYTFLDFILSTLSRLHSDIQPLTFYHFGGDEVPNGAWLDSPECQKTEHRLTKRYLMNIFVERLSRITLKHGLDIGGWSDSFTNIADGDMGIGLKRNIIKNKNAVVLTPARFLYFDHSQEHDFNERGLNWAEKYTDIKKTFGYSPPGNQNILGSFWRRYACTKHVLVSVPRMFSHRWDHIGPQYLEKFQETIKSAFVSLAGLEGTMWGELIRTADQMHSMIFPRLLAAAERAWHKGSWEDLRGEERQKQLDEDWVNFANTLGHRELVRLDKMDVPYRVPPPVARVVCKAACNKLHVTTELPGLKVEYSKDDGLTWNDVKPETEVNEKIKLRTRSADQNRFSRVIYLDPVSILSVMVRESKGAFKWVPRKIRRSILFVLTAVLFVVTARYFFGKGSAQGELNQLASNMEIRYEVLNNLIKVPNGSSPVFLAQITLTNRGSSPIKHGNWSVYFCSIRMVESQHLKHNPLGYVIPGDSGIKFTHVDGCLTKFETTSDFKEITTGDSLTFKFKADAWSVARTDVMPSWFITAEGLSPRVITNTDDEELNFVGNFDTKEKWKRSTKDVYNPYTPKQRYEKDFVSDLKSAPYDVIPTPVSITLDEEDGVTITSQWTVYIQAGLENEAAPLKDKLGLKVSTSTPRDTKAIKLLKGDISVPAKDGQQFPSPDESYSLEVDSSKELIAITGKGPAGVFYGVQTLLALRNSKGRVPKVSIKDAPRYSYRGLHLDVGRNFVAKDHVLKLLDTMAMYKLNKFHFHLTDDEGWRLEIPGFPELTEVGGQRCFDLQGTRCILPQLGSGPDSSNSGSGHYGVNEYKEILEYAKSRHIQVIPEFDMPGHGNAAIKAMEARYHKLLAQGDKAGAEKYLLYDMNDTSQYLSVQHYTGDAINPCMESTYTFVSDLVKAVVSIHYDTQPLTIFHFGGDEVAHGAWTNSTQCEKLVQSLGLAKSGGKMVDKLKEYFVQRVSNITADHNLDLAGWEDGLMSHQNEPYDRRLIKNNRVYGYTWNNIWEWGSGKRAYELANAGYQVIMSQATHLYFDHPYEPDPEERGFYWATRFTDTQKTFGFLPDDLYGNIETKRSGEPLTKEEVCENTADCPDLKKKDNIVGMQGHLWTETVRTSDQMYSMIFPRLLALAERAWHKASWERIADKKERDAKRKENWKEFANKVGYRELGRLDKMGVAYHVKPPGVRVDDGKVEITNAFPGLKFQYSVDGESWKNVEDVSKLGGKIYLRTSSVDSRHHSRTVLINFPNPVNCSHLVTSHLSILVGVTVIVLFWMWK</sequence>
<dbReference type="Gene3D" id="3.20.20.80">
    <property type="entry name" value="Glycosidases"/>
    <property type="match status" value="2"/>
</dbReference>